<evidence type="ECO:0000313" key="1">
    <source>
        <dbReference type="Ensembl" id="ENSHCOP00000002720.1"/>
    </source>
</evidence>
<dbReference type="GO" id="GO:0005634">
    <property type="term" value="C:nucleus"/>
    <property type="evidence" value="ECO:0007669"/>
    <property type="project" value="TreeGrafter"/>
</dbReference>
<dbReference type="PANTHER" id="PTHR15510:SF5">
    <property type="entry name" value="SPERM-ASSOCIATED ANTIGEN 8"/>
    <property type="match status" value="1"/>
</dbReference>
<protein>
    <recommendedName>
        <fullName evidence="3">Sperm associated antigen 8</fullName>
    </recommendedName>
</protein>
<evidence type="ECO:0008006" key="3">
    <source>
        <dbReference type="Google" id="ProtNLM"/>
    </source>
</evidence>
<dbReference type="Pfam" id="PF22584">
    <property type="entry name" value="CFAP143"/>
    <property type="match status" value="1"/>
</dbReference>
<dbReference type="InterPro" id="IPR026124">
    <property type="entry name" value="Sperm-assoc_Ag8"/>
</dbReference>
<proteinExistence type="predicted"/>
<dbReference type="Proteomes" id="UP000264820">
    <property type="component" value="Unplaced"/>
</dbReference>
<name>A0A3Q2XED9_HIPCM</name>
<evidence type="ECO:0000313" key="2">
    <source>
        <dbReference type="Proteomes" id="UP000264820"/>
    </source>
</evidence>
<accession>A0A3Q2XED9</accession>
<dbReference type="Ensembl" id="ENSHCOT00000009951.1">
    <property type="protein sequence ID" value="ENSHCOP00000002720.1"/>
    <property type="gene ID" value="ENSHCOG00000003926.1"/>
</dbReference>
<keyword evidence="2" id="KW-1185">Reference proteome</keyword>
<dbReference type="PANTHER" id="PTHR15510">
    <property type="entry name" value="SPERM-ASSOCIATED ANTIGEN 8"/>
    <property type="match status" value="1"/>
</dbReference>
<dbReference type="GO" id="GO:0045944">
    <property type="term" value="P:positive regulation of transcription by RNA polymerase II"/>
    <property type="evidence" value="ECO:0007669"/>
    <property type="project" value="TreeGrafter"/>
</dbReference>
<dbReference type="GO" id="GO:0005737">
    <property type="term" value="C:cytoplasm"/>
    <property type="evidence" value="ECO:0007669"/>
    <property type="project" value="TreeGrafter"/>
</dbReference>
<dbReference type="OMA" id="EYCSTTQ"/>
<sequence length="169" mass="19380">MSTFHVVTLKCHISSNSKQTREHILRHGHKGIITMNTGAKMESTTTLKSAFAPPRSPGVRLIYIIVEYLLDDVFFCRDKIHAERNPPLPQTDFATTTQRDFRVEGFVPQTTKINRFHDYTTEQAISYWSENYQRIQGVSAVECPNTPFRKSAQFSTPIGELREDIDAFI</sequence>
<dbReference type="GO" id="GO:0008017">
    <property type="term" value="F:microtubule binding"/>
    <property type="evidence" value="ECO:0007669"/>
    <property type="project" value="InterPro"/>
</dbReference>
<dbReference type="STRING" id="109280.ENSHCOP00000002720"/>
<reference evidence="1" key="2">
    <citation type="submission" date="2025-09" db="UniProtKB">
        <authorList>
            <consortium name="Ensembl"/>
        </authorList>
    </citation>
    <scope>IDENTIFICATION</scope>
</reference>
<dbReference type="GeneTree" id="ENSGT00640000091617"/>
<dbReference type="AlphaFoldDB" id="A0A3Q2XED9"/>
<reference evidence="1" key="1">
    <citation type="submission" date="2025-08" db="UniProtKB">
        <authorList>
            <consortium name="Ensembl"/>
        </authorList>
    </citation>
    <scope>IDENTIFICATION</scope>
</reference>
<organism evidence="1 2">
    <name type="scientific">Hippocampus comes</name>
    <name type="common">Tiger tail seahorse</name>
    <dbReference type="NCBI Taxonomy" id="109280"/>
    <lineage>
        <taxon>Eukaryota</taxon>
        <taxon>Metazoa</taxon>
        <taxon>Chordata</taxon>
        <taxon>Craniata</taxon>
        <taxon>Vertebrata</taxon>
        <taxon>Euteleostomi</taxon>
        <taxon>Actinopterygii</taxon>
        <taxon>Neopterygii</taxon>
        <taxon>Teleostei</taxon>
        <taxon>Neoteleostei</taxon>
        <taxon>Acanthomorphata</taxon>
        <taxon>Syngnathiaria</taxon>
        <taxon>Syngnathiformes</taxon>
        <taxon>Syngnathoidei</taxon>
        <taxon>Syngnathidae</taxon>
        <taxon>Hippocampus</taxon>
    </lineage>
</organism>